<sequence length="295" mass="31085">MLKRHSCYAATRRALAICGALALSAGLTLAADLGTTALAQAAPAASARGERSSIALLSAGRLPDGSWRAGLSIALDPGFKTYWREPGDSGVPPVFDWSGSRNVARVEVEWPAPRRFFDGAGWSIGYKDDVVLPLRIVAKDPGAPVVLDLRLDYAVCEKLCIPTGGHVVRELTESAEDAALLAPFVARVPREVAPGEEAAGLRLETAGIDGQGDDVTVVALIAGEGLEDVFIEGESGWYFDRAELTRESDGRTRVRIPVAERPKDAAEKTSARLTIVGSAGAISVTATLDAVPKAR</sequence>
<dbReference type="RefSeq" id="WP_183334817.1">
    <property type="nucleotide sequence ID" value="NZ_BMHX01000004.1"/>
</dbReference>
<proteinExistence type="predicted"/>
<protein>
    <submittedName>
        <fullName evidence="3">DsbC/DsbD-like thiol-disulfide interchange protein</fullName>
    </submittedName>
</protein>
<keyword evidence="4" id="KW-1185">Reference proteome</keyword>
<name>A0A841K885_9HYPH</name>
<keyword evidence="1" id="KW-0732">Signal</keyword>
<dbReference type="EMBL" id="JACHEH010000004">
    <property type="protein sequence ID" value="MBB6168515.1"/>
    <property type="molecule type" value="Genomic_DNA"/>
</dbReference>
<evidence type="ECO:0000313" key="3">
    <source>
        <dbReference type="EMBL" id="MBB6168515.1"/>
    </source>
</evidence>
<organism evidence="3 4">
    <name type="scientific">Chelatococcus composti</name>
    <dbReference type="NCBI Taxonomy" id="1743235"/>
    <lineage>
        <taxon>Bacteria</taxon>
        <taxon>Pseudomonadati</taxon>
        <taxon>Pseudomonadota</taxon>
        <taxon>Alphaproteobacteria</taxon>
        <taxon>Hyphomicrobiales</taxon>
        <taxon>Chelatococcaceae</taxon>
        <taxon>Chelatococcus</taxon>
    </lineage>
</organism>
<reference evidence="3 4" key="1">
    <citation type="submission" date="2020-08" db="EMBL/GenBank/DDBJ databases">
        <title>Genomic Encyclopedia of Type Strains, Phase IV (KMG-IV): sequencing the most valuable type-strain genomes for metagenomic binning, comparative biology and taxonomic classification.</title>
        <authorList>
            <person name="Goeker M."/>
        </authorList>
    </citation>
    <scope>NUCLEOTIDE SEQUENCE [LARGE SCALE GENOMIC DNA]</scope>
    <source>
        <strain evidence="3 4">DSM 101465</strain>
    </source>
</reference>
<dbReference type="Pfam" id="PF11412">
    <property type="entry name" value="DsbD_N"/>
    <property type="match status" value="1"/>
</dbReference>
<dbReference type="Proteomes" id="UP000588017">
    <property type="component" value="Unassembled WGS sequence"/>
</dbReference>
<evidence type="ECO:0000256" key="1">
    <source>
        <dbReference type="SAM" id="SignalP"/>
    </source>
</evidence>
<gene>
    <name evidence="3" type="ORF">HNQ73_002145</name>
</gene>
<dbReference type="InterPro" id="IPR028250">
    <property type="entry name" value="DsbDN"/>
</dbReference>
<accession>A0A841K885</accession>
<evidence type="ECO:0000259" key="2">
    <source>
        <dbReference type="Pfam" id="PF11412"/>
    </source>
</evidence>
<evidence type="ECO:0000313" key="4">
    <source>
        <dbReference type="Proteomes" id="UP000588017"/>
    </source>
</evidence>
<feature type="signal peptide" evidence="1">
    <location>
        <begin position="1"/>
        <end position="30"/>
    </location>
</feature>
<dbReference type="AlphaFoldDB" id="A0A841K885"/>
<feature type="chain" id="PRO_5032737996" evidence="1">
    <location>
        <begin position="31"/>
        <end position="295"/>
    </location>
</feature>
<feature type="domain" description="Thiol:disulfide interchange protein DsbD N-terminal" evidence="2">
    <location>
        <begin position="64"/>
        <end position="168"/>
    </location>
</feature>
<comment type="caution">
    <text evidence="3">The sequence shown here is derived from an EMBL/GenBank/DDBJ whole genome shotgun (WGS) entry which is preliminary data.</text>
</comment>